<dbReference type="InterPro" id="IPR044925">
    <property type="entry name" value="His-Me_finger_sf"/>
</dbReference>
<evidence type="ECO:0000313" key="1">
    <source>
        <dbReference type="EMBL" id="SEQ56595.1"/>
    </source>
</evidence>
<sequence>MKLEKMKPIRLYPNEEFKEIIIEDKLKLRYAISNKGRLISFVDNIKFGRELKGGMTDGYKMFRYKLYKDGKIKNKHIFVYKLVAKYFIPKPSDEQTSILHLDRKRDNDDHRNLKWATKDELAEHTRKSPFVIQAKLNLIEHNLNSNGKKLTVTKVILIKKILAKPEQTTRLKMIAKQFGVSEMQIRRIKSGENWSQVKI</sequence>
<dbReference type="RefSeq" id="WP_245744873.1">
    <property type="nucleotide sequence ID" value="NZ_CBCRVS010000007.1"/>
</dbReference>
<dbReference type="SUPFAM" id="SSF54060">
    <property type="entry name" value="His-Me finger endonucleases"/>
    <property type="match status" value="1"/>
</dbReference>
<organism evidence="1 2">
    <name type="scientific">Flavobacterium frigoris</name>
    <dbReference type="NCBI Taxonomy" id="229204"/>
    <lineage>
        <taxon>Bacteria</taxon>
        <taxon>Pseudomonadati</taxon>
        <taxon>Bacteroidota</taxon>
        <taxon>Flavobacteriia</taxon>
        <taxon>Flavobacteriales</taxon>
        <taxon>Flavobacteriaceae</taxon>
        <taxon>Flavobacterium</taxon>
    </lineage>
</organism>
<reference evidence="2" key="1">
    <citation type="submission" date="2016-10" db="EMBL/GenBank/DDBJ databases">
        <authorList>
            <person name="Varghese N."/>
            <person name="Submissions S."/>
        </authorList>
    </citation>
    <scope>NUCLEOTIDE SEQUENCE [LARGE SCALE GENOMIC DNA]</scope>
    <source>
        <strain evidence="2">DSM 15719</strain>
    </source>
</reference>
<protein>
    <submittedName>
        <fullName evidence="1">NUMOD4 motif-containing protein</fullName>
    </submittedName>
</protein>
<gene>
    <name evidence="1" type="ORF">SAMN05444355_1039</name>
</gene>
<keyword evidence="2" id="KW-1185">Reference proteome</keyword>
<evidence type="ECO:0000313" key="2">
    <source>
        <dbReference type="Proteomes" id="UP000183658"/>
    </source>
</evidence>
<dbReference type="Gene3D" id="3.90.75.20">
    <property type="match status" value="1"/>
</dbReference>
<dbReference type="Proteomes" id="UP000183658">
    <property type="component" value="Unassembled WGS sequence"/>
</dbReference>
<accession>A0A1H9H2N6</accession>
<name>A0A1H9H2N6_FLAFI</name>
<proteinExistence type="predicted"/>
<dbReference type="EMBL" id="FOFZ01000003">
    <property type="protein sequence ID" value="SEQ56595.1"/>
    <property type="molecule type" value="Genomic_DNA"/>
</dbReference>
<dbReference type="AlphaFoldDB" id="A0A1H9H2N6"/>